<dbReference type="PANTHER" id="PTHR43124:SF3">
    <property type="entry name" value="CHLORAMPHENICOL EFFLUX PUMP RV0191"/>
    <property type="match status" value="1"/>
</dbReference>
<feature type="transmembrane region" description="Helical" evidence="6">
    <location>
        <begin position="318"/>
        <end position="339"/>
    </location>
</feature>
<keyword evidence="9" id="KW-1185">Reference proteome</keyword>
<evidence type="ECO:0000259" key="7">
    <source>
        <dbReference type="PROSITE" id="PS50850"/>
    </source>
</evidence>
<feature type="transmembrane region" description="Helical" evidence="6">
    <location>
        <begin position="78"/>
        <end position="99"/>
    </location>
</feature>
<evidence type="ECO:0000313" key="8">
    <source>
        <dbReference type="EMBL" id="GLQ86082.1"/>
    </source>
</evidence>
<dbReference type="Pfam" id="PF07690">
    <property type="entry name" value="MFS_1"/>
    <property type="match status" value="1"/>
</dbReference>
<evidence type="ECO:0000256" key="1">
    <source>
        <dbReference type="ARBA" id="ARBA00004651"/>
    </source>
</evidence>
<evidence type="ECO:0000256" key="5">
    <source>
        <dbReference type="ARBA" id="ARBA00023136"/>
    </source>
</evidence>
<name>A0AA37SLW7_9PROT</name>
<dbReference type="PANTHER" id="PTHR43124">
    <property type="entry name" value="PURINE EFFLUX PUMP PBUE"/>
    <property type="match status" value="1"/>
</dbReference>
<evidence type="ECO:0000256" key="6">
    <source>
        <dbReference type="SAM" id="Phobius"/>
    </source>
</evidence>
<feature type="domain" description="Major facilitator superfamily (MFS) profile" evidence="7">
    <location>
        <begin position="16"/>
        <end position="423"/>
    </location>
</feature>
<feature type="transmembrane region" description="Helical" evidence="6">
    <location>
        <begin position="294"/>
        <end position="312"/>
    </location>
</feature>
<keyword evidence="5 6" id="KW-0472">Membrane</keyword>
<feature type="transmembrane region" description="Helical" evidence="6">
    <location>
        <begin position="248"/>
        <end position="273"/>
    </location>
</feature>
<dbReference type="GO" id="GO:0005886">
    <property type="term" value="C:plasma membrane"/>
    <property type="evidence" value="ECO:0007669"/>
    <property type="project" value="UniProtKB-SubCell"/>
</dbReference>
<dbReference type="Proteomes" id="UP001156708">
    <property type="component" value="Unassembled WGS sequence"/>
</dbReference>
<sequence length="423" mass="44983">MSLLRSGLLVNRWAILLLIIAPLNFLLGVDRNALTVCSPLVRADLQIGAVAMAGLITTATAIYAFLQLPAGWFVQKIGVRWALFGACLLWSIATLATGLPHSLWQFAAARIALGIGQAPDWVASILALKLLFSEKDREAANSVLLGSLYIGYSASGWLTAWLMGFAGWRCSFQIFGLVGIAVSVLVFVLYGGASLEPSPQVKEDGNAGKRPDIRRLLGVMPVALFYGIVCCLQSFFHVTFSHFVMNRFALSATTAGHVFSLPWLVLYVAAIGWGAGIRSLKKAYPSFGLRQQTYMGCIAIVIAALGLGGGILCSNIVMCLGLFAVCMLSIGLCQVLTWTQVQRFEWGAAIAAGAVALAGNLASSAAPVGYEMIFARSGGWGTVSLVICVLGGMGVIVWQLAHRKDGAVSRLDSMSIQKGTDTL</sequence>
<dbReference type="InterPro" id="IPR050189">
    <property type="entry name" value="MFS_Efflux_Transporters"/>
</dbReference>
<dbReference type="SUPFAM" id="SSF103473">
    <property type="entry name" value="MFS general substrate transporter"/>
    <property type="match status" value="1"/>
</dbReference>
<evidence type="ECO:0000313" key="9">
    <source>
        <dbReference type="Proteomes" id="UP001156708"/>
    </source>
</evidence>
<keyword evidence="3 6" id="KW-0812">Transmembrane</keyword>
<dbReference type="EMBL" id="BSNZ01000032">
    <property type="protein sequence ID" value="GLQ86082.1"/>
    <property type="molecule type" value="Genomic_DNA"/>
</dbReference>
<keyword evidence="2" id="KW-1003">Cell membrane</keyword>
<feature type="transmembrane region" description="Helical" evidence="6">
    <location>
        <begin position="9"/>
        <end position="27"/>
    </location>
</feature>
<gene>
    <name evidence="8" type="ORF">GCM10007872_29920</name>
</gene>
<protein>
    <submittedName>
        <fullName evidence="8">MFS transporter</fullName>
    </submittedName>
</protein>
<dbReference type="GO" id="GO:0022857">
    <property type="term" value="F:transmembrane transporter activity"/>
    <property type="evidence" value="ECO:0007669"/>
    <property type="project" value="InterPro"/>
</dbReference>
<proteinExistence type="predicted"/>
<dbReference type="InterPro" id="IPR036259">
    <property type="entry name" value="MFS_trans_sf"/>
</dbReference>
<dbReference type="RefSeq" id="WP_141352521.1">
    <property type="nucleotide sequence ID" value="NZ_BARA01000020.1"/>
</dbReference>
<organism evidence="8 9">
    <name type="scientific">Gluconobacter sphaericus NBRC 12467</name>
    <dbReference type="NCBI Taxonomy" id="1307951"/>
    <lineage>
        <taxon>Bacteria</taxon>
        <taxon>Pseudomonadati</taxon>
        <taxon>Pseudomonadota</taxon>
        <taxon>Alphaproteobacteria</taxon>
        <taxon>Acetobacterales</taxon>
        <taxon>Acetobacteraceae</taxon>
        <taxon>Gluconobacter</taxon>
    </lineage>
</organism>
<comment type="caution">
    <text evidence="8">The sequence shown here is derived from an EMBL/GenBank/DDBJ whole genome shotgun (WGS) entry which is preliminary data.</text>
</comment>
<comment type="subcellular location">
    <subcellularLocation>
        <location evidence="1">Cell membrane</location>
        <topology evidence="1">Multi-pass membrane protein</topology>
    </subcellularLocation>
</comment>
<feature type="transmembrane region" description="Helical" evidence="6">
    <location>
        <begin position="144"/>
        <end position="168"/>
    </location>
</feature>
<evidence type="ECO:0000256" key="3">
    <source>
        <dbReference type="ARBA" id="ARBA00022692"/>
    </source>
</evidence>
<feature type="transmembrane region" description="Helical" evidence="6">
    <location>
        <begin position="378"/>
        <end position="401"/>
    </location>
</feature>
<evidence type="ECO:0000256" key="2">
    <source>
        <dbReference type="ARBA" id="ARBA00022475"/>
    </source>
</evidence>
<dbReference type="InterPro" id="IPR011701">
    <property type="entry name" value="MFS"/>
</dbReference>
<dbReference type="Gene3D" id="1.20.1250.20">
    <property type="entry name" value="MFS general substrate transporter like domains"/>
    <property type="match status" value="1"/>
</dbReference>
<dbReference type="PROSITE" id="PS50850">
    <property type="entry name" value="MFS"/>
    <property type="match status" value="1"/>
</dbReference>
<keyword evidence="4 6" id="KW-1133">Transmembrane helix</keyword>
<feature type="transmembrane region" description="Helical" evidence="6">
    <location>
        <begin position="346"/>
        <end position="366"/>
    </location>
</feature>
<dbReference type="InterPro" id="IPR020846">
    <property type="entry name" value="MFS_dom"/>
</dbReference>
<evidence type="ECO:0000256" key="4">
    <source>
        <dbReference type="ARBA" id="ARBA00022989"/>
    </source>
</evidence>
<feature type="transmembrane region" description="Helical" evidence="6">
    <location>
        <begin position="174"/>
        <end position="195"/>
    </location>
</feature>
<dbReference type="AlphaFoldDB" id="A0AA37SLW7"/>
<feature type="transmembrane region" description="Helical" evidence="6">
    <location>
        <begin position="216"/>
        <end position="236"/>
    </location>
</feature>
<accession>A0AA37SLW7</accession>
<reference evidence="9" key="1">
    <citation type="journal article" date="2019" name="Int. J. Syst. Evol. Microbiol.">
        <title>The Global Catalogue of Microorganisms (GCM) 10K type strain sequencing project: providing services to taxonomists for standard genome sequencing and annotation.</title>
        <authorList>
            <consortium name="The Broad Institute Genomics Platform"/>
            <consortium name="The Broad Institute Genome Sequencing Center for Infectious Disease"/>
            <person name="Wu L."/>
            <person name="Ma J."/>
        </authorList>
    </citation>
    <scope>NUCLEOTIDE SEQUENCE [LARGE SCALE GENOMIC DNA]</scope>
    <source>
        <strain evidence="9">NBRC 12467</strain>
    </source>
</reference>
<feature type="transmembrane region" description="Helical" evidence="6">
    <location>
        <begin position="111"/>
        <end position="132"/>
    </location>
</feature>
<feature type="transmembrane region" description="Helical" evidence="6">
    <location>
        <begin position="47"/>
        <end position="66"/>
    </location>
</feature>